<gene>
    <name evidence="15" type="ORF">O3G_MSEX013691</name>
</gene>
<evidence type="ECO:0000259" key="13">
    <source>
        <dbReference type="PROSITE" id="PS50157"/>
    </source>
</evidence>
<feature type="compositionally biased region" description="Basic and acidic residues" evidence="12">
    <location>
        <begin position="178"/>
        <end position="189"/>
    </location>
</feature>
<evidence type="ECO:0000256" key="9">
    <source>
        <dbReference type="ARBA" id="ARBA00023242"/>
    </source>
</evidence>
<dbReference type="SUPFAM" id="SSF57667">
    <property type="entry name" value="beta-beta-alpha zinc fingers"/>
    <property type="match status" value="3"/>
</dbReference>
<feature type="domain" description="C2H2-type" evidence="13">
    <location>
        <begin position="345"/>
        <end position="373"/>
    </location>
</feature>
<evidence type="ECO:0000256" key="2">
    <source>
        <dbReference type="ARBA" id="ARBA00022723"/>
    </source>
</evidence>
<evidence type="ECO:0000259" key="14">
    <source>
        <dbReference type="PROSITE" id="PS51915"/>
    </source>
</evidence>
<dbReference type="Pfam" id="PF07776">
    <property type="entry name" value="zf-AD"/>
    <property type="match status" value="1"/>
</dbReference>
<feature type="binding site" evidence="11">
    <location>
        <position position="12"/>
    </location>
    <ligand>
        <name>Zn(2+)</name>
        <dbReference type="ChEBI" id="CHEBI:29105"/>
    </ligand>
</feature>
<dbReference type="GO" id="GO:0000978">
    <property type="term" value="F:RNA polymerase II cis-regulatory region sequence-specific DNA binding"/>
    <property type="evidence" value="ECO:0007669"/>
    <property type="project" value="TreeGrafter"/>
</dbReference>
<comment type="subcellular location">
    <subcellularLocation>
        <location evidence="1">Nucleus</location>
    </subcellularLocation>
</comment>
<dbReference type="InterPro" id="IPR050752">
    <property type="entry name" value="C2H2-ZF_domain"/>
</dbReference>
<reference evidence="15" key="1">
    <citation type="journal article" date="2016" name="Insect Biochem. Mol. Biol.">
        <title>Multifaceted biological insights from a draft genome sequence of the tobacco hornworm moth, Manduca sexta.</title>
        <authorList>
            <person name="Kanost M.R."/>
            <person name="Arrese E.L."/>
            <person name="Cao X."/>
            <person name="Chen Y.R."/>
            <person name="Chellapilla S."/>
            <person name="Goldsmith M.R."/>
            <person name="Grosse-Wilde E."/>
            <person name="Heckel D.G."/>
            <person name="Herndon N."/>
            <person name="Jiang H."/>
            <person name="Papanicolaou A."/>
            <person name="Qu J."/>
            <person name="Soulages J.L."/>
            <person name="Vogel H."/>
            <person name="Walters J."/>
            <person name="Waterhouse R.M."/>
            <person name="Ahn S.J."/>
            <person name="Almeida F.C."/>
            <person name="An C."/>
            <person name="Aqrawi P."/>
            <person name="Bretschneider A."/>
            <person name="Bryant W.B."/>
            <person name="Bucks S."/>
            <person name="Chao H."/>
            <person name="Chevignon G."/>
            <person name="Christen J.M."/>
            <person name="Clarke D.F."/>
            <person name="Dittmer N.T."/>
            <person name="Ferguson L.C.F."/>
            <person name="Garavelou S."/>
            <person name="Gordon K.H.J."/>
            <person name="Gunaratna R.T."/>
            <person name="Han Y."/>
            <person name="Hauser F."/>
            <person name="He Y."/>
            <person name="Heidel-Fischer H."/>
            <person name="Hirsh A."/>
            <person name="Hu Y."/>
            <person name="Jiang H."/>
            <person name="Kalra D."/>
            <person name="Klinner C."/>
            <person name="Konig C."/>
            <person name="Kovar C."/>
            <person name="Kroll A.R."/>
            <person name="Kuwar S.S."/>
            <person name="Lee S.L."/>
            <person name="Lehman R."/>
            <person name="Li K."/>
            <person name="Li Z."/>
            <person name="Liang H."/>
            <person name="Lovelace S."/>
            <person name="Lu Z."/>
            <person name="Mansfield J.H."/>
            <person name="McCulloch K.J."/>
            <person name="Mathew T."/>
            <person name="Morton B."/>
            <person name="Muzny D.M."/>
            <person name="Neunemann D."/>
            <person name="Ongeri F."/>
            <person name="Pauchet Y."/>
            <person name="Pu L.L."/>
            <person name="Pyrousis I."/>
            <person name="Rao X.J."/>
            <person name="Redding A."/>
            <person name="Roesel C."/>
            <person name="Sanchez-Gracia A."/>
            <person name="Schaack S."/>
            <person name="Shukla A."/>
            <person name="Tetreau G."/>
            <person name="Wang Y."/>
            <person name="Xiong G.H."/>
            <person name="Traut W."/>
            <person name="Walsh T.K."/>
            <person name="Worley K.C."/>
            <person name="Wu D."/>
            <person name="Wu W."/>
            <person name="Wu Y.Q."/>
            <person name="Zhang X."/>
            <person name="Zou Z."/>
            <person name="Zucker H."/>
            <person name="Briscoe A.D."/>
            <person name="Burmester T."/>
            <person name="Clem R.J."/>
            <person name="Feyereisen R."/>
            <person name="Grimmelikhuijzen C.J.P."/>
            <person name="Hamodrakas S.J."/>
            <person name="Hansson B.S."/>
            <person name="Huguet E."/>
            <person name="Jermiin L.S."/>
            <person name="Lan Q."/>
            <person name="Lehman H.K."/>
            <person name="Lorenzen M."/>
            <person name="Merzendorfer H."/>
            <person name="Michalopoulos I."/>
            <person name="Morton D.B."/>
            <person name="Muthukrishnan S."/>
            <person name="Oakeshott J.G."/>
            <person name="Palmer W."/>
            <person name="Park Y."/>
            <person name="Passarelli A.L."/>
            <person name="Rozas J."/>
            <person name="Schwartz L.M."/>
            <person name="Smith W."/>
            <person name="Southgate A."/>
            <person name="Vilcinskas A."/>
            <person name="Vogt R."/>
            <person name="Wang P."/>
            <person name="Werren J."/>
            <person name="Yu X.Q."/>
            <person name="Zhou J.J."/>
            <person name="Brown S.J."/>
            <person name="Scherer S.E."/>
            <person name="Richards S."/>
            <person name="Blissard G.W."/>
        </authorList>
    </citation>
    <scope>NUCLEOTIDE SEQUENCE</scope>
</reference>
<dbReference type="PANTHER" id="PTHR24384">
    <property type="entry name" value="FINGER PUTATIVE TRANSCRIPTION FACTOR FAMILY-RELATED"/>
    <property type="match status" value="1"/>
</dbReference>
<dbReference type="PROSITE" id="PS00028">
    <property type="entry name" value="ZINC_FINGER_C2H2_1"/>
    <property type="match status" value="5"/>
</dbReference>
<name>A0A921ZS41_MANSE</name>
<dbReference type="GO" id="GO:0005634">
    <property type="term" value="C:nucleus"/>
    <property type="evidence" value="ECO:0007669"/>
    <property type="project" value="UniProtKB-SubCell"/>
</dbReference>
<organism evidence="15 16">
    <name type="scientific">Manduca sexta</name>
    <name type="common">Tobacco hawkmoth</name>
    <name type="synonym">Tobacco hornworm</name>
    <dbReference type="NCBI Taxonomy" id="7130"/>
    <lineage>
        <taxon>Eukaryota</taxon>
        <taxon>Metazoa</taxon>
        <taxon>Ecdysozoa</taxon>
        <taxon>Arthropoda</taxon>
        <taxon>Hexapoda</taxon>
        <taxon>Insecta</taxon>
        <taxon>Pterygota</taxon>
        <taxon>Neoptera</taxon>
        <taxon>Endopterygota</taxon>
        <taxon>Lepidoptera</taxon>
        <taxon>Glossata</taxon>
        <taxon>Ditrysia</taxon>
        <taxon>Bombycoidea</taxon>
        <taxon>Sphingidae</taxon>
        <taxon>Sphinginae</taxon>
        <taxon>Sphingini</taxon>
        <taxon>Manduca</taxon>
    </lineage>
</organism>
<keyword evidence="4 10" id="KW-0863">Zinc-finger</keyword>
<dbReference type="SUPFAM" id="SSF57716">
    <property type="entry name" value="Glucocorticoid receptor-like (DNA-binding domain)"/>
    <property type="match status" value="1"/>
</dbReference>
<keyword evidence="3" id="KW-0677">Repeat</keyword>
<comment type="caution">
    <text evidence="15">The sequence shown here is derived from an EMBL/GenBank/DDBJ whole genome shotgun (WGS) entry which is preliminary data.</text>
</comment>
<dbReference type="Pfam" id="PF00096">
    <property type="entry name" value="zf-C2H2"/>
    <property type="match status" value="1"/>
</dbReference>
<feature type="domain" description="C2H2-type" evidence="13">
    <location>
        <begin position="318"/>
        <end position="345"/>
    </location>
</feature>
<evidence type="ECO:0000256" key="4">
    <source>
        <dbReference type="ARBA" id="ARBA00022771"/>
    </source>
</evidence>
<evidence type="ECO:0000256" key="3">
    <source>
        <dbReference type="ARBA" id="ARBA00022737"/>
    </source>
</evidence>
<feature type="binding site" evidence="11">
    <location>
        <position position="62"/>
    </location>
    <ligand>
        <name>Zn(2+)</name>
        <dbReference type="ChEBI" id="CHEBI:29105"/>
    </ligand>
</feature>
<evidence type="ECO:0000256" key="1">
    <source>
        <dbReference type="ARBA" id="ARBA00004123"/>
    </source>
</evidence>
<feature type="binding site" evidence="11">
    <location>
        <position position="65"/>
    </location>
    <ligand>
        <name>Zn(2+)</name>
        <dbReference type="ChEBI" id="CHEBI:29105"/>
    </ligand>
</feature>
<evidence type="ECO:0000256" key="11">
    <source>
        <dbReference type="PROSITE-ProRule" id="PRU01263"/>
    </source>
</evidence>
<dbReference type="InterPro" id="IPR013087">
    <property type="entry name" value="Znf_C2H2_type"/>
</dbReference>
<evidence type="ECO:0000256" key="8">
    <source>
        <dbReference type="ARBA" id="ARBA00023163"/>
    </source>
</evidence>
<dbReference type="Gene3D" id="3.30.160.60">
    <property type="entry name" value="Classic Zinc Finger"/>
    <property type="match status" value="4"/>
</dbReference>
<dbReference type="SMART" id="SM00355">
    <property type="entry name" value="ZnF_C2H2"/>
    <property type="match status" value="6"/>
</dbReference>
<dbReference type="Proteomes" id="UP000791440">
    <property type="component" value="Unassembled WGS sequence"/>
</dbReference>
<protein>
    <submittedName>
        <fullName evidence="15">Uncharacterized protein</fullName>
    </submittedName>
</protein>
<dbReference type="PANTHER" id="PTHR24384:SF189">
    <property type="entry name" value="C2H2-TYPE DOMAIN-CONTAINING PROTEIN-RELATED"/>
    <property type="match status" value="1"/>
</dbReference>
<evidence type="ECO:0000313" key="16">
    <source>
        <dbReference type="Proteomes" id="UP000791440"/>
    </source>
</evidence>
<proteinExistence type="predicted"/>
<feature type="domain" description="C2H2-type" evidence="13">
    <location>
        <begin position="261"/>
        <end position="284"/>
    </location>
</feature>
<dbReference type="Gene3D" id="3.40.1800.20">
    <property type="match status" value="1"/>
</dbReference>
<evidence type="ECO:0000256" key="7">
    <source>
        <dbReference type="ARBA" id="ARBA00023125"/>
    </source>
</evidence>
<dbReference type="FunFam" id="3.30.160.60:FF:000624">
    <property type="entry name" value="zinc finger protein 697"/>
    <property type="match status" value="1"/>
</dbReference>
<keyword evidence="9" id="KW-0539">Nucleus</keyword>
<evidence type="ECO:0000313" key="15">
    <source>
        <dbReference type="EMBL" id="KAG6463137.1"/>
    </source>
</evidence>
<feature type="binding site" evidence="11">
    <location>
        <position position="15"/>
    </location>
    <ligand>
        <name>Zn(2+)</name>
        <dbReference type="ChEBI" id="CHEBI:29105"/>
    </ligand>
</feature>
<dbReference type="InterPro" id="IPR036236">
    <property type="entry name" value="Znf_C2H2_sf"/>
</dbReference>
<feature type="compositionally biased region" description="Polar residues" evidence="12">
    <location>
        <begin position="157"/>
        <end position="169"/>
    </location>
</feature>
<dbReference type="InterPro" id="IPR012934">
    <property type="entry name" value="Znf_AD"/>
</dbReference>
<keyword evidence="16" id="KW-1185">Reference proteome</keyword>
<dbReference type="EMBL" id="JH668943">
    <property type="protein sequence ID" value="KAG6463137.1"/>
    <property type="molecule type" value="Genomic_DNA"/>
</dbReference>
<evidence type="ECO:0000256" key="5">
    <source>
        <dbReference type="ARBA" id="ARBA00022833"/>
    </source>
</evidence>
<sequence length="421" mass="49004">MDNYQEVYKSICRVCLSHSSYQNMVSLFDTSTNDKLSCYGKYVVTFANIILQIDHNLPAMMCKNCLSLLKQAIMFKYKCENSDLQLQNLMRINNSGKDHKELICQYTIFKHYFPEECVPTRSINKSNGGTTYNSDKKTNAIVLNQTESESKPLPQANEDSNSDWGQGSLNDVPVTHNTDPETKFDETHSDSDDALLNKLEKIISADMHNINTTVYNYRYKKLTKRNTRRMKRDFKCSLCNLQLSNRLRYDRHMQRHNGCRFMCEGCAKAFPTKCELNVHQVATHGIGPYLQCNHCSFKAARKITLIEHIRLHTGERPYTCEKCGLTFRRKALYRNHLVYHSEKTFQCSHCPKKFYRHCAMLAHMNNIHERKYLYMCNKCGITYTKNMTVRRHLTEKHGIPREMQGKIPKVRKGSGLDLPVK</sequence>
<keyword evidence="8" id="KW-0804">Transcription</keyword>
<feature type="domain" description="C2H2-type" evidence="13">
    <location>
        <begin position="290"/>
        <end position="317"/>
    </location>
</feature>
<keyword evidence="2 11" id="KW-0479">Metal-binding</keyword>
<evidence type="ECO:0000256" key="10">
    <source>
        <dbReference type="PROSITE-ProRule" id="PRU00042"/>
    </source>
</evidence>
<dbReference type="AlphaFoldDB" id="A0A921ZS41"/>
<dbReference type="GO" id="GO:0000981">
    <property type="term" value="F:DNA-binding transcription factor activity, RNA polymerase II-specific"/>
    <property type="evidence" value="ECO:0007669"/>
    <property type="project" value="TreeGrafter"/>
</dbReference>
<reference evidence="15" key="2">
    <citation type="submission" date="2020-12" db="EMBL/GenBank/DDBJ databases">
        <authorList>
            <person name="Kanost M."/>
        </authorList>
    </citation>
    <scope>NUCLEOTIDE SEQUENCE</scope>
</reference>
<keyword evidence="7" id="KW-0238">DNA-binding</keyword>
<feature type="domain" description="C2H2-type" evidence="13">
    <location>
        <begin position="374"/>
        <end position="402"/>
    </location>
</feature>
<dbReference type="PROSITE" id="PS50157">
    <property type="entry name" value="ZINC_FINGER_C2H2_2"/>
    <property type="match status" value="6"/>
</dbReference>
<accession>A0A921ZS41</accession>
<feature type="domain" description="C2H2-type" evidence="13">
    <location>
        <begin position="234"/>
        <end position="261"/>
    </location>
</feature>
<evidence type="ECO:0000256" key="12">
    <source>
        <dbReference type="SAM" id="MobiDB-lite"/>
    </source>
</evidence>
<dbReference type="GO" id="GO:0008270">
    <property type="term" value="F:zinc ion binding"/>
    <property type="evidence" value="ECO:0007669"/>
    <property type="project" value="UniProtKB-UniRule"/>
</dbReference>
<evidence type="ECO:0000256" key="6">
    <source>
        <dbReference type="ARBA" id="ARBA00023015"/>
    </source>
</evidence>
<feature type="region of interest" description="Disordered" evidence="12">
    <location>
        <begin position="147"/>
        <end position="189"/>
    </location>
</feature>
<dbReference type="PROSITE" id="PS51915">
    <property type="entry name" value="ZAD"/>
    <property type="match status" value="1"/>
</dbReference>
<feature type="domain" description="ZAD" evidence="14">
    <location>
        <begin position="10"/>
        <end position="89"/>
    </location>
</feature>
<keyword evidence="5 11" id="KW-0862">Zinc</keyword>
<keyword evidence="6" id="KW-0805">Transcription regulation</keyword>
<dbReference type="SMART" id="SM00868">
    <property type="entry name" value="zf-AD"/>
    <property type="match status" value="1"/>
</dbReference>